<dbReference type="RefSeq" id="WP_182558151.1">
    <property type="nucleotide sequence ID" value="NZ_JACGWT010000001.1"/>
</dbReference>
<dbReference type="AlphaFoldDB" id="A0A7W3INU8"/>
<dbReference type="Proteomes" id="UP000523079">
    <property type="component" value="Unassembled WGS sequence"/>
</dbReference>
<organism evidence="3 4">
    <name type="scientific">Microlunatus kandeliicorticis</name>
    <dbReference type="NCBI Taxonomy" id="1759536"/>
    <lineage>
        <taxon>Bacteria</taxon>
        <taxon>Bacillati</taxon>
        <taxon>Actinomycetota</taxon>
        <taxon>Actinomycetes</taxon>
        <taxon>Propionibacteriales</taxon>
        <taxon>Propionibacteriaceae</taxon>
        <taxon>Microlunatus</taxon>
    </lineage>
</organism>
<evidence type="ECO:0000313" key="3">
    <source>
        <dbReference type="EMBL" id="MBA8792506.1"/>
    </source>
</evidence>
<protein>
    <recommendedName>
        <fullName evidence="2">DnaJ homologue subfamily C member 28 conserved domain-containing protein</fullName>
    </recommendedName>
</protein>
<feature type="domain" description="DnaJ homologue subfamily C member 28 conserved" evidence="2">
    <location>
        <begin position="8"/>
        <end position="74"/>
    </location>
</feature>
<sequence length="159" mass="18014">MRPYESDVDRQIREAQEAGAFDNLKGSGKPLPGLTGRHDPNWWVNQWVQREDLSGVLPPSLALRRAIEELPETVAGERDEQRVREIVADLNSQIRHGRVHGLDGPPIFLQTQDVERVVREWREGRARAQATDPAPTEGGADPVGPSGRWARFRAWLTRR</sequence>
<evidence type="ECO:0000259" key="2">
    <source>
        <dbReference type="Pfam" id="PF09350"/>
    </source>
</evidence>
<dbReference type="EMBL" id="JACGWT010000001">
    <property type="protein sequence ID" value="MBA8792506.1"/>
    <property type="molecule type" value="Genomic_DNA"/>
</dbReference>
<comment type="caution">
    <text evidence="3">The sequence shown here is derived from an EMBL/GenBank/DDBJ whole genome shotgun (WGS) entry which is preliminary data.</text>
</comment>
<feature type="region of interest" description="Disordered" evidence="1">
    <location>
        <begin position="124"/>
        <end position="148"/>
    </location>
</feature>
<dbReference type="InterPro" id="IPR018961">
    <property type="entry name" value="DnaJ_homolog_subfam-C_membr-28"/>
</dbReference>
<accession>A0A7W3INU8</accession>
<name>A0A7W3INU8_9ACTN</name>
<evidence type="ECO:0000256" key="1">
    <source>
        <dbReference type="SAM" id="MobiDB-lite"/>
    </source>
</evidence>
<keyword evidence="4" id="KW-1185">Reference proteome</keyword>
<gene>
    <name evidence="3" type="ORF">FHX74_000100</name>
</gene>
<reference evidence="3 4" key="1">
    <citation type="submission" date="2020-07" db="EMBL/GenBank/DDBJ databases">
        <title>Sequencing the genomes of 1000 actinobacteria strains.</title>
        <authorList>
            <person name="Klenk H.-P."/>
        </authorList>
    </citation>
    <scope>NUCLEOTIDE SEQUENCE [LARGE SCALE GENOMIC DNA]</scope>
    <source>
        <strain evidence="3 4">DSM 100723</strain>
    </source>
</reference>
<dbReference type="Pfam" id="PF09350">
    <property type="entry name" value="DJC28_CD"/>
    <property type="match status" value="1"/>
</dbReference>
<feature type="region of interest" description="Disordered" evidence="1">
    <location>
        <begin position="16"/>
        <end position="38"/>
    </location>
</feature>
<evidence type="ECO:0000313" key="4">
    <source>
        <dbReference type="Proteomes" id="UP000523079"/>
    </source>
</evidence>
<proteinExistence type="predicted"/>